<name>A0A183GFP2_HELPZ</name>
<keyword evidence="2" id="KW-1185">Reference proteome</keyword>
<dbReference type="SUPFAM" id="SSF56219">
    <property type="entry name" value="DNase I-like"/>
    <property type="match status" value="1"/>
</dbReference>
<dbReference type="EMBL" id="UZAH01032810">
    <property type="protein sequence ID" value="VDP23966.1"/>
    <property type="molecule type" value="Genomic_DNA"/>
</dbReference>
<dbReference type="WBParaSite" id="HPBE_0002122901-mRNA-1">
    <property type="protein sequence ID" value="HPBE_0002122901-mRNA-1"/>
    <property type="gene ID" value="HPBE_0002122901"/>
</dbReference>
<dbReference type="Gene3D" id="3.60.10.10">
    <property type="entry name" value="Endonuclease/exonuclease/phosphatase"/>
    <property type="match status" value="1"/>
</dbReference>
<proteinExistence type="predicted"/>
<accession>A0A3P8FYU7</accession>
<sequence length="175" mass="18879">MESGEGQGEGSDKDSVAAVQSARIMSLRLDMKKGYWTVMSVYAPQTGCPKHEKDDFYFSLEEAIRSVPLGDHLSIAGDMNGHVGSGRRGVEMVHGGKGIGLVNPDAERILDLAIANDLVVCSTFFAKRESQEVIYASGGRRTEVDHILVRRPALKTVWNVKVLVACSTTAQAIGS</sequence>
<evidence type="ECO:0000313" key="1">
    <source>
        <dbReference type="EMBL" id="VDP23966.1"/>
    </source>
</evidence>
<dbReference type="PANTHER" id="PTHR23227">
    <property type="entry name" value="BUCENTAUR RELATED"/>
    <property type="match status" value="1"/>
</dbReference>
<organism evidence="2 3">
    <name type="scientific">Heligmosomoides polygyrus</name>
    <name type="common">Parasitic roundworm</name>
    <dbReference type="NCBI Taxonomy" id="6339"/>
    <lineage>
        <taxon>Eukaryota</taxon>
        <taxon>Metazoa</taxon>
        <taxon>Ecdysozoa</taxon>
        <taxon>Nematoda</taxon>
        <taxon>Chromadorea</taxon>
        <taxon>Rhabditida</taxon>
        <taxon>Rhabditina</taxon>
        <taxon>Rhabditomorpha</taxon>
        <taxon>Strongyloidea</taxon>
        <taxon>Heligmosomidae</taxon>
        <taxon>Heligmosomoides</taxon>
    </lineage>
</organism>
<dbReference type="InterPro" id="IPR027124">
    <property type="entry name" value="Swc5/CFDP1/2"/>
</dbReference>
<reference evidence="3" key="2">
    <citation type="submission" date="2019-09" db="UniProtKB">
        <authorList>
            <consortium name="WormBaseParasite"/>
        </authorList>
    </citation>
    <scope>IDENTIFICATION</scope>
</reference>
<evidence type="ECO:0000313" key="3">
    <source>
        <dbReference type="WBParaSite" id="HPBE_0002122901-mRNA-1"/>
    </source>
</evidence>
<dbReference type="InterPro" id="IPR036691">
    <property type="entry name" value="Endo/exonu/phosph_ase_sf"/>
</dbReference>
<gene>
    <name evidence="1" type="ORF">HPBE_LOCUS21228</name>
</gene>
<dbReference type="AlphaFoldDB" id="A0A183GFP2"/>
<accession>A0A183GFP2</accession>
<evidence type="ECO:0000313" key="2">
    <source>
        <dbReference type="Proteomes" id="UP000050761"/>
    </source>
</evidence>
<protein>
    <submittedName>
        <fullName evidence="3">Endo/exonuclease/phosphatase domain-containing protein</fullName>
    </submittedName>
</protein>
<dbReference type="PANTHER" id="PTHR23227:SF83">
    <property type="entry name" value="ENDONUCLEASE_EXONUCLEASE_PHOSPHATASE DOMAIN-CONTAINING PROTEIN"/>
    <property type="match status" value="1"/>
</dbReference>
<reference evidence="1 2" key="1">
    <citation type="submission" date="2018-11" db="EMBL/GenBank/DDBJ databases">
        <authorList>
            <consortium name="Pathogen Informatics"/>
        </authorList>
    </citation>
    <scope>NUCLEOTIDE SEQUENCE [LARGE SCALE GENOMIC DNA]</scope>
</reference>
<dbReference type="Proteomes" id="UP000050761">
    <property type="component" value="Unassembled WGS sequence"/>
</dbReference>
<dbReference type="OrthoDB" id="5863617at2759"/>